<dbReference type="EMBL" id="KI393908">
    <property type="protein sequence ID" value="ERN06152.1"/>
    <property type="molecule type" value="Genomic_DNA"/>
</dbReference>
<keyword evidence="5" id="KW-1185">Reference proteome</keyword>
<accession>W1P8E6</accession>
<dbReference type="STRING" id="13333.W1P8E6"/>
<dbReference type="KEGG" id="atr:18434342"/>
<name>W1P8E6_AMBTC</name>
<keyword evidence="1" id="KW-0175">Coiled coil</keyword>
<evidence type="ECO:0000256" key="1">
    <source>
        <dbReference type="SAM" id="Coils"/>
    </source>
</evidence>
<feature type="compositionally biased region" description="Basic and acidic residues" evidence="2">
    <location>
        <begin position="174"/>
        <end position="193"/>
    </location>
</feature>
<dbReference type="PROSITE" id="PS50090">
    <property type="entry name" value="MYB_LIKE"/>
    <property type="match status" value="1"/>
</dbReference>
<dbReference type="GO" id="GO:0006355">
    <property type="term" value="P:regulation of DNA-templated transcription"/>
    <property type="evidence" value="ECO:0000318"/>
    <property type="project" value="GO_Central"/>
</dbReference>
<dbReference type="InterPro" id="IPR044822">
    <property type="entry name" value="Myb_DNA-bind_4"/>
</dbReference>
<evidence type="ECO:0000313" key="4">
    <source>
        <dbReference type="EMBL" id="ERN06152.1"/>
    </source>
</evidence>
<proteinExistence type="predicted"/>
<dbReference type="PANTHER" id="PTHR47211:SF2">
    <property type="entry name" value="TRIHELIX TRANSCRIPTION FACTOR ASR3"/>
    <property type="match status" value="1"/>
</dbReference>
<sequence>MSSSTPLERLTLGPPSNVQSNGPPPLPLGLGHGDGSESPENKPPRLPRWTRQEILVLIQGKRVAESRVSKKRGRFDPSDSGDGSAPEPKWAAISAYCKRHGVDRGPVQCRKRWSNLAGDYKKIKEWDSANPEPESFWSMRNDSRRERKLPGFFDREVFDVLEGRSPSSKPISRVSEEVSRVSEARVSEIKAEVENGGFDGGRGARVSEKGRSPRILGRGEGGFAGGRSNSRVLERSKGAEVIFDSGRPGNSDEGLFSDFEQSGREEGEEEKDMGAMPESPSTPAPPPPIIAGIPSEKQPAANPEKGSSSQAEHKRRRVSGEEEGSDSPLRDQLLQLLERNSRVLTAQLEAQNLNCQLDRNQRKDHAESLVGVLNKLADALGRIADKL</sequence>
<evidence type="ECO:0000256" key="2">
    <source>
        <dbReference type="SAM" id="MobiDB-lite"/>
    </source>
</evidence>
<feature type="coiled-coil region" evidence="1">
    <location>
        <begin position="334"/>
        <end position="363"/>
    </location>
</feature>
<feature type="region of interest" description="Disordered" evidence="2">
    <location>
        <begin position="164"/>
        <end position="329"/>
    </location>
</feature>
<dbReference type="Proteomes" id="UP000017836">
    <property type="component" value="Unassembled WGS sequence"/>
</dbReference>
<feature type="compositionally biased region" description="Pro residues" evidence="2">
    <location>
        <begin position="280"/>
        <end position="289"/>
    </location>
</feature>
<reference evidence="5" key="1">
    <citation type="journal article" date="2013" name="Science">
        <title>The Amborella genome and the evolution of flowering plants.</title>
        <authorList>
            <consortium name="Amborella Genome Project"/>
        </authorList>
    </citation>
    <scope>NUCLEOTIDE SEQUENCE [LARGE SCALE GENOMIC DNA]</scope>
</reference>
<dbReference type="HOGENOM" id="CLU_060472_0_0_1"/>
<dbReference type="OMA" id="GMKEKHP"/>
<organism evidence="4 5">
    <name type="scientific">Amborella trichopoda</name>
    <dbReference type="NCBI Taxonomy" id="13333"/>
    <lineage>
        <taxon>Eukaryota</taxon>
        <taxon>Viridiplantae</taxon>
        <taxon>Streptophyta</taxon>
        <taxon>Embryophyta</taxon>
        <taxon>Tracheophyta</taxon>
        <taxon>Spermatophyta</taxon>
        <taxon>Magnoliopsida</taxon>
        <taxon>Amborellales</taxon>
        <taxon>Amborellaceae</taxon>
        <taxon>Amborella</taxon>
    </lineage>
</organism>
<dbReference type="OrthoDB" id="1865198at2759"/>
<gene>
    <name evidence="4" type="ORF">AMTR_s00016p00104160</name>
</gene>
<dbReference type="Gramene" id="ERN06152">
    <property type="protein sequence ID" value="ERN06152"/>
    <property type="gene ID" value="AMTR_s00016p00104160"/>
</dbReference>
<protein>
    <recommendedName>
        <fullName evidence="3">Myb-like domain-containing protein</fullName>
    </recommendedName>
</protein>
<feature type="domain" description="Myb-like" evidence="3">
    <location>
        <begin position="48"/>
        <end position="117"/>
    </location>
</feature>
<feature type="region of interest" description="Disordered" evidence="2">
    <location>
        <begin position="1"/>
        <end position="88"/>
    </location>
</feature>
<dbReference type="PANTHER" id="PTHR47211">
    <property type="entry name" value="TRIHELIX TRANSCRIPTION FACTOR ASR3"/>
    <property type="match status" value="1"/>
</dbReference>
<dbReference type="eggNOG" id="ENOG502QTXI">
    <property type="taxonomic scope" value="Eukaryota"/>
</dbReference>
<dbReference type="InterPro" id="IPR001005">
    <property type="entry name" value="SANT/Myb"/>
</dbReference>
<evidence type="ECO:0000259" key="3">
    <source>
        <dbReference type="PROSITE" id="PS50090"/>
    </source>
</evidence>
<dbReference type="Gene3D" id="1.10.10.60">
    <property type="entry name" value="Homeodomain-like"/>
    <property type="match status" value="1"/>
</dbReference>
<dbReference type="AlphaFoldDB" id="W1P8E6"/>
<dbReference type="GO" id="GO:0005634">
    <property type="term" value="C:nucleus"/>
    <property type="evidence" value="ECO:0000318"/>
    <property type="project" value="GO_Central"/>
</dbReference>
<evidence type="ECO:0000313" key="5">
    <source>
        <dbReference type="Proteomes" id="UP000017836"/>
    </source>
</evidence>
<dbReference type="Pfam" id="PF13837">
    <property type="entry name" value="Myb_DNA-bind_4"/>
    <property type="match status" value="1"/>
</dbReference>